<gene>
    <name evidence="8" type="ORF">GENT11_16540</name>
</gene>
<evidence type="ECO:0000256" key="4">
    <source>
        <dbReference type="ARBA" id="ARBA00022989"/>
    </source>
</evidence>
<evidence type="ECO:0000256" key="2">
    <source>
        <dbReference type="ARBA" id="ARBA00022475"/>
    </source>
</evidence>
<feature type="transmembrane region" description="Helical" evidence="6">
    <location>
        <begin position="144"/>
        <end position="168"/>
    </location>
</feature>
<dbReference type="PANTHER" id="PTHR33545:SF3">
    <property type="entry name" value="UPF0750 MEMBRANE PROTEIN YQFU"/>
    <property type="match status" value="1"/>
</dbReference>
<dbReference type="Pfam" id="PF02588">
    <property type="entry name" value="YitT_membrane"/>
    <property type="match status" value="1"/>
</dbReference>
<feature type="domain" description="DUF2179" evidence="7">
    <location>
        <begin position="257"/>
        <end position="315"/>
    </location>
</feature>
<dbReference type="EMBL" id="AP025183">
    <property type="protein sequence ID" value="BDB53342.1"/>
    <property type="molecule type" value="Genomic_DNA"/>
</dbReference>
<evidence type="ECO:0000256" key="3">
    <source>
        <dbReference type="ARBA" id="ARBA00022692"/>
    </source>
</evidence>
<keyword evidence="4 6" id="KW-1133">Transmembrane helix</keyword>
<reference evidence="8 9" key="2">
    <citation type="journal article" date="2022" name="Microorganisms">
        <title>Complete Genome Sequences of Two Flavobacterium ammonificans Strains and a Flavobacterium ammoniigenes Strain of Ammonifying Bacterioplankton Isolated from Surface River Water.</title>
        <authorList>
            <person name="Suda W."/>
            <person name="Ogata Y."/>
            <person name="Shindo C."/>
            <person name="Watanabe K."/>
        </authorList>
    </citation>
    <scope>NUCLEOTIDE SEQUENCE [LARGE SCALE GENOMIC DNA]</scope>
    <source>
        <strain evidence="8 9">GENT11</strain>
    </source>
</reference>
<feature type="transmembrane region" description="Helical" evidence="6">
    <location>
        <begin position="189"/>
        <end position="215"/>
    </location>
</feature>
<sequence>MRVFLKRVLTQTILRTKSTSNSSSKKYSDYQLAKAYRILLILIKRAWKDFFLITIGIFSAAFGFKGFLLTNNFIDGGATGISLLISAVTEIPLPLLIIVVNIPFVLMGYRIVSTKFAIKTALAIAGLALVLATVTFPNVTNDNLLVAVFGGFFLGAGIGFAVRGGAVIDGTEVLAIYLSRKIGSTIGDLIIVINVVIFSAAAYFLGMEIALYSMITYLSASKTLDFIVEGIDEYIGVTIIATNSDEIRQMIIDKMGRGVTVYNGKKGYGKKGETIHTDILYTVVTRLELNRLSLEIEKIEPSAFIVMNSVKDTKGGMIKKRPLH</sequence>
<name>A0ABN6KVZ7_9FLAO</name>
<feature type="transmembrane region" description="Helical" evidence="6">
    <location>
        <begin position="50"/>
        <end position="69"/>
    </location>
</feature>
<dbReference type="InterPro" id="IPR003740">
    <property type="entry name" value="YitT"/>
</dbReference>
<accession>A0ABN6KVZ7</accession>
<evidence type="ECO:0000256" key="6">
    <source>
        <dbReference type="SAM" id="Phobius"/>
    </source>
</evidence>
<keyword evidence="2" id="KW-1003">Cell membrane</keyword>
<evidence type="ECO:0000259" key="7">
    <source>
        <dbReference type="Pfam" id="PF10035"/>
    </source>
</evidence>
<dbReference type="RefSeq" id="WP_229329522.1">
    <property type="nucleotide sequence ID" value="NZ_AP025183.1"/>
</dbReference>
<protein>
    <submittedName>
        <fullName evidence="8">Membrane protein</fullName>
    </submittedName>
</protein>
<feature type="transmembrane region" description="Helical" evidence="6">
    <location>
        <begin position="81"/>
        <end position="104"/>
    </location>
</feature>
<keyword evidence="9" id="KW-1185">Reference proteome</keyword>
<dbReference type="CDD" id="cd16380">
    <property type="entry name" value="YitT_C"/>
    <property type="match status" value="1"/>
</dbReference>
<dbReference type="PANTHER" id="PTHR33545">
    <property type="entry name" value="UPF0750 MEMBRANE PROTEIN YITT-RELATED"/>
    <property type="match status" value="1"/>
</dbReference>
<dbReference type="Proteomes" id="UP001319865">
    <property type="component" value="Chromosome"/>
</dbReference>
<evidence type="ECO:0000313" key="9">
    <source>
        <dbReference type="Proteomes" id="UP001319865"/>
    </source>
</evidence>
<dbReference type="Gene3D" id="3.30.70.120">
    <property type="match status" value="1"/>
</dbReference>
<reference evidence="8 9" key="1">
    <citation type="journal article" date="2022" name="Int. J. Syst. Evol. Microbiol.">
        <title>Flavobacterium ammonificans sp. nov. and Flavobacterium ammoniigenes sp. nov., ammonifying bacteria isolated from surface river water.</title>
        <authorList>
            <person name="Watanabe K."/>
            <person name="Kitamura T."/>
            <person name="Ogata Y."/>
            <person name="Shindo C."/>
            <person name="Suda W."/>
        </authorList>
    </citation>
    <scope>NUCLEOTIDE SEQUENCE [LARGE SCALE GENOMIC DNA]</scope>
    <source>
        <strain evidence="8 9">GENT11</strain>
    </source>
</reference>
<feature type="transmembrane region" description="Helical" evidence="6">
    <location>
        <begin position="116"/>
        <end position="138"/>
    </location>
</feature>
<evidence type="ECO:0000256" key="1">
    <source>
        <dbReference type="ARBA" id="ARBA00004651"/>
    </source>
</evidence>
<dbReference type="InterPro" id="IPR051461">
    <property type="entry name" value="UPF0750_membrane"/>
</dbReference>
<evidence type="ECO:0000256" key="5">
    <source>
        <dbReference type="ARBA" id="ARBA00023136"/>
    </source>
</evidence>
<proteinExistence type="predicted"/>
<dbReference type="InterPro" id="IPR015867">
    <property type="entry name" value="N-reg_PII/ATP_PRibTrfase_C"/>
</dbReference>
<dbReference type="Pfam" id="PF10035">
    <property type="entry name" value="DUF2179"/>
    <property type="match status" value="1"/>
</dbReference>
<dbReference type="PIRSF" id="PIRSF006483">
    <property type="entry name" value="Membrane_protein_YitT"/>
    <property type="match status" value="1"/>
</dbReference>
<dbReference type="InterPro" id="IPR019264">
    <property type="entry name" value="DUF2179"/>
</dbReference>
<organism evidence="8 9">
    <name type="scientific">Flavobacterium ammonificans</name>
    <dbReference type="NCBI Taxonomy" id="1751056"/>
    <lineage>
        <taxon>Bacteria</taxon>
        <taxon>Pseudomonadati</taxon>
        <taxon>Bacteroidota</taxon>
        <taxon>Flavobacteriia</taxon>
        <taxon>Flavobacteriales</taxon>
        <taxon>Flavobacteriaceae</taxon>
        <taxon>Flavobacterium</taxon>
    </lineage>
</organism>
<evidence type="ECO:0000313" key="8">
    <source>
        <dbReference type="EMBL" id="BDB53342.1"/>
    </source>
</evidence>
<keyword evidence="3 6" id="KW-0812">Transmembrane</keyword>
<keyword evidence="5 6" id="KW-0472">Membrane</keyword>
<comment type="subcellular location">
    <subcellularLocation>
        <location evidence="1">Cell membrane</location>
        <topology evidence="1">Multi-pass membrane protein</topology>
    </subcellularLocation>
</comment>